<dbReference type="Pfam" id="PF05954">
    <property type="entry name" value="Phage_GPD"/>
    <property type="match status" value="1"/>
</dbReference>
<dbReference type="Pfam" id="PF13296">
    <property type="entry name" value="T6SS_Vgr"/>
    <property type="match status" value="1"/>
</dbReference>
<dbReference type="InterPro" id="IPR037026">
    <property type="entry name" value="Vgr_OB-fold_dom_sf"/>
</dbReference>
<evidence type="ECO:0000259" key="3">
    <source>
        <dbReference type="Pfam" id="PF04717"/>
    </source>
</evidence>
<evidence type="ECO:0000259" key="5">
    <source>
        <dbReference type="Pfam" id="PF13296"/>
    </source>
</evidence>
<dbReference type="Gene3D" id="3.55.50.10">
    <property type="entry name" value="Baseplate protein-like domains"/>
    <property type="match status" value="1"/>
</dbReference>
<evidence type="ECO:0000259" key="4">
    <source>
        <dbReference type="Pfam" id="PF10106"/>
    </source>
</evidence>
<feature type="region of interest" description="Disordered" evidence="2">
    <location>
        <begin position="473"/>
        <end position="502"/>
    </location>
</feature>
<dbReference type="Pfam" id="PF04717">
    <property type="entry name" value="Phage_base_V"/>
    <property type="match status" value="1"/>
</dbReference>
<feature type="region of interest" description="Disordered" evidence="2">
    <location>
        <begin position="1"/>
        <end position="20"/>
    </location>
</feature>
<proteinExistence type="inferred from homology"/>
<dbReference type="NCBIfam" id="TIGR03361">
    <property type="entry name" value="VI_Rhs_Vgr"/>
    <property type="match status" value="1"/>
</dbReference>
<organism evidence="6 7">
    <name type="scientific">Herbaspirillum rubrisubalbicans Os34</name>
    <dbReference type="NCBI Taxonomy" id="1235827"/>
    <lineage>
        <taxon>Bacteria</taxon>
        <taxon>Pseudomonadati</taxon>
        <taxon>Pseudomonadota</taxon>
        <taxon>Betaproteobacteria</taxon>
        <taxon>Burkholderiales</taxon>
        <taxon>Oxalobacteraceae</taxon>
        <taxon>Herbaspirillum</taxon>
    </lineage>
</organism>
<protein>
    <submittedName>
        <fullName evidence="6">Type VI secretion system tip protein VgrG</fullName>
    </submittedName>
</protein>
<dbReference type="NCBIfam" id="TIGR01646">
    <property type="entry name" value="vgr_GE"/>
    <property type="match status" value="1"/>
</dbReference>
<evidence type="ECO:0000313" key="6">
    <source>
        <dbReference type="EMBL" id="QJQ03906.1"/>
    </source>
</evidence>
<feature type="domain" description="DUF2345" evidence="4">
    <location>
        <begin position="741"/>
        <end position="889"/>
    </location>
</feature>
<name>A0A6M3ZZQ6_9BURK</name>
<dbReference type="Proteomes" id="UP000501648">
    <property type="component" value="Chromosome"/>
</dbReference>
<comment type="similarity">
    <text evidence="1">Belongs to the VgrG protein family.</text>
</comment>
<gene>
    <name evidence="6" type="ORF">C798_14205</name>
</gene>
<dbReference type="EMBL" id="CP008956">
    <property type="protein sequence ID" value="QJQ03906.1"/>
    <property type="molecule type" value="Genomic_DNA"/>
</dbReference>
<feature type="domain" description="Gp5/Type VI secretion system Vgr protein OB-fold" evidence="3">
    <location>
        <begin position="500"/>
        <end position="548"/>
    </location>
</feature>
<dbReference type="Gene3D" id="4.10.220.110">
    <property type="match status" value="1"/>
</dbReference>
<accession>A0A6M3ZZQ6</accession>
<feature type="domain" description="Putative type VI secretion system Rhs element associated Vgr" evidence="5">
    <location>
        <begin position="578"/>
        <end position="689"/>
    </location>
</feature>
<evidence type="ECO:0000313" key="7">
    <source>
        <dbReference type="Proteomes" id="UP000501648"/>
    </source>
</evidence>
<sequence>MPDVPPRHRQPTVDAYQRSPDSLSPVISALFGPGLSQHARLITLDSAPPDGLPESLVVERFHGQESVNDNFHFDIDALSVSTDLDLKQFIGTELTLRLLQADGSRRAWHGYCTQASWLGADGGLARYRLRLESFLAFLERRHDSFLFQDMDVTEIASALFKEYPQANFALDVTQTLSKRDICTQYRESDFHFLRRILASEGLNFRFEHQQQGDDAGQQGQQGQQHARHKLIIFDRQAKMPAIPGADDTIRFHRVAAMEASDAITDFSAVRSVQSNGVALASWHPEKISSPSAEESSSLDAGDLPLLPIYDGTGQQDFADQDAAATHALLMLQALEMQNKRFEGAGAARQLAAGTQFSLRQHDHYPAGENRFKVLSVKHSARNNFEHNIARILDDILPDSAQISDISADEELKAGTYRNRFTVVRDAVPILPTAITQRLKPTSRGTQTALVTGLPGTAVTTDRNHRVKVQFHWQRGQSPNPGGLRETGNLDDKQGNAPGSDASGTWVRVAEAQSGPNWGSQFTPRIGSEVLVDFIEGDIDRPVVVAQLYNGNDTPPFPAGADSGVNHAGTISGWHSLSHDGSGFNQWVVDDTQSQLRMRLASSQARSQLNLGHLIDQADSGAQRGNYRGQGFELRSDAWGVVRGENGLLLSATARPAAGASVTSTQMDASEAIAQLKGASELANNMGDAATQQQALHSAAAFQAKSDFIAAIDPADQGKHPASVNGQEAFKTKGDSRQTDAAQPVEKFAKAAVLMESPTNINWASAASTLLYAGENLHWTSQGDTHWSAADTASLAAGKAATLFAHEGGIQVFAGNGPVSLQAHTDALEILADQQVSVTSVNDSIEIKARHKIVVQAGQSCVTLEDGNITFACPGTFSVKGAAHAFPGGARHTPIFYNLPDTRIKLFDQQIRAINESTNEPIIGLSYELTTGEGNQYYGITDKDGKTIRVATSKSEEIIVKWGVQLPGSAEGRSE</sequence>
<dbReference type="InterPro" id="IPR017847">
    <property type="entry name" value="T6SS_RhsGE_Vgr_subset"/>
</dbReference>
<dbReference type="Gene3D" id="2.30.110.50">
    <property type="match status" value="1"/>
</dbReference>
<dbReference type="SUPFAM" id="SSF69255">
    <property type="entry name" value="gp5 N-terminal domain-like"/>
    <property type="match status" value="1"/>
</dbReference>
<dbReference type="InterPro" id="IPR006533">
    <property type="entry name" value="T6SS_Vgr_RhsGE"/>
</dbReference>
<dbReference type="Pfam" id="PF10106">
    <property type="entry name" value="DUF2345"/>
    <property type="match status" value="1"/>
</dbReference>
<dbReference type="SUPFAM" id="SSF69279">
    <property type="entry name" value="Phage tail proteins"/>
    <property type="match status" value="2"/>
</dbReference>
<reference evidence="6 7" key="1">
    <citation type="journal article" date="2012" name="J. Bacteriol.">
        <title>Genome sequence of the pathogenic Herbaspirillum seropedicae strain Os34, isolated from rice roots.</title>
        <authorList>
            <person name="Ye W."/>
            <person name="Ye S."/>
            <person name="Liu J."/>
            <person name="Chang S."/>
            <person name="Chen M."/>
            <person name="Zhu B."/>
            <person name="Guo L."/>
            <person name="An Q."/>
        </authorList>
    </citation>
    <scope>NUCLEOTIDE SEQUENCE [LARGE SCALE GENOMIC DNA]</scope>
    <source>
        <strain evidence="6 7">Os34</strain>
    </source>
</reference>
<dbReference type="SUPFAM" id="SSF69349">
    <property type="entry name" value="Phage fibre proteins"/>
    <property type="match status" value="1"/>
</dbReference>
<dbReference type="InterPro" id="IPR006531">
    <property type="entry name" value="Gp5/Vgr_OB"/>
</dbReference>
<evidence type="ECO:0000256" key="1">
    <source>
        <dbReference type="ARBA" id="ARBA00005558"/>
    </source>
</evidence>
<dbReference type="Gene3D" id="2.40.50.230">
    <property type="entry name" value="Gp5 N-terminal domain"/>
    <property type="match status" value="1"/>
</dbReference>
<dbReference type="InterPro" id="IPR018769">
    <property type="entry name" value="VgrG2_DUF2345"/>
</dbReference>
<dbReference type="InterPro" id="IPR028244">
    <property type="entry name" value="T6SS_Rhs_Vgr_dom"/>
</dbReference>
<evidence type="ECO:0000256" key="2">
    <source>
        <dbReference type="SAM" id="MobiDB-lite"/>
    </source>
</evidence>
<dbReference type="AlphaFoldDB" id="A0A6M3ZZQ6"/>